<evidence type="ECO:0000313" key="3">
    <source>
        <dbReference type="EMBL" id="KAG0455927.1"/>
    </source>
</evidence>
<dbReference type="OrthoDB" id="672058at2759"/>
<protein>
    <submittedName>
        <fullName evidence="3">Uncharacterized protein</fullName>
    </submittedName>
</protein>
<organism evidence="3 4">
    <name type="scientific">Vanilla planifolia</name>
    <name type="common">Vanilla</name>
    <dbReference type="NCBI Taxonomy" id="51239"/>
    <lineage>
        <taxon>Eukaryota</taxon>
        <taxon>Viridiplantae</taxon>
        <taxon>Streptophyta</taxon>
        <taxon>Embryophyta</taxon>
        <taxon>Tracheophyta</taxon>
        <taxon>Spermatophyta</taxon>
        <taxon>Magnoliopsida</taxon>
        <taxon>Liliopsida</taxon>
        <taxon>Asparagales</taxon>
        <taxon>Orchidaceae</taxon>
        <taxon>Vanilloideae</taxon>
        <taxon>Vanilleae</taxon>
        <taxon>Vanilla</taxon>
    </lineage>
</organism>
<evidence type="ECO:0000313" key="4">
    <source>
        <dbReference type="Proteomes" id="UP000639772"/>
    </source>
</evidence>
<dbReference type="GO" id="GO:0010150">
    <property type="term" value="P:leaf senescence"/>
    <property type="evidence" value="ECO:0007669"/>
    <property type="project" value="UniProtKB-ARBA"/>
</dbReference>
<dbReference type="AlphaFoldDB" id="A0A835PQU3"/>
<dbReference type="PANTHER" id="PTHR33083:SF123">
    <property type="entry name" value="EXPRESSED PROTEIN"/>
    <property type="match status" value="1"/>
</dbReference>
<sequence>MPEDFQEADVLWPDAFENHHGDPSATAGGGSPVLHLVEMKGSASPPIDIPRRSTGVERWEEEEEVFCESMVPPHIMGSRRMAGEMTGGGRTGWREMSHLRHAVLRMTGFLES</sequence>
<accession>A0A835PQU3</accession>
<dbReference type="PANTHER" id="PTHR33083">
    <property type="entry name" value="EXPRESSED PROTEIN"/>
    <property type="match status" value="1"/>
</dbReference>
<name>A0A835PQU3_VANPL</name>
<proteinExistence type="inferred from homology"/>
<evidence type="ECO:0000256" key="1">
    <source>
        <dbReference type="ARBA" id="ARBA00034773"/>
    </source>
</evidence>
<feature type="region of interest" description="Disordered" evidence="2">
    <location>
        <begin position="1"/>
        <end position="32"/>
    </location>
</feature>
<comment type="caution">
    <text evidence="3">The sequence shown here is derived from an EMBL/GenBank/DDBJ whole genome shotgun (WGS) entry which is preliminary data.</text>
</comment>
<dbReference type="EMBL" id="JADCNM010000013">
    <property type="protein sequence ID" value="KAG0455927.1"/>
    <property type="molecule type" value="Genomic_DNA"/>
</dbReference>
<dbReference type="Proteomes" id="UP000639772">
    <property type="component" value="Chromosome 13"/>
</dbReference>
<dbReference type="InterPro" id="IPR007608">
    <property type="entry name" value="Senescence_reg_S40"/>
</dbReference>
<evidence type="ECO:0000256" key="2">
    <source>
        <dbReference type="SAM" id="MobiDB-lite"/>
    </source>
</evidence>
<dbReference type="Pfam" id="PF04520">
    <property type="entry name" value="Senescence_reg"/>
    <property type="match status" value="1"/>
</dbReference>
<reference evidence="3 4" key="1">
    <citation type="journal article" date="2020" name="Nat. Food">
        <title>A phased Vanilla planifolia genome enables genetic improvement of flavour and production.</title>
        <authorList>
            <person name="Hasing T."/>
            <person name="Tang H."/>
            <person name="Brym M."/>
            <person name="Khazi F."/>
            <person name="Huang T."/>
            <person name="Chambers A.H."/>
        </authorList>
    </citation>
    <scope>NUCLEOTIDE SEQUENCE [LARGE SCALE GENOMIC DNA]</scope>
    <source>
        <tissue evidence="3">Leaf</tissue>
    </source>
</reference>
<gene>
    <name evidence="3" type="ORF">HPP92_023715</name>
</gene>
<comment type="similarity">
    <text evidence="1">Belongs to the senescence regulator S40 family.</text>
</comment>